<evidence type="ECO:0000313" key="1">
    <source>
        <dbReference type="EMBL" id="KAI9896052.1"/>
    </source>
</evidence>
<comment type="caution">
    <text evidence="1">The sequence shown here is derived from an EMBL/GenBank/DDBJ whole genome shotgun (WGS) entry which is preliminary data.</text>
</comment>
<organism evidence="1 2">
    <name type="scientific">Trichothecium roseum</name>
    <dbReference type="NCBI Taxonomy" id="47278"/>
    <lineage>
        <taxon>Eukaryota</taxon>
        <taxon>Fungi</taxon>
        <taxon>Dikarya</taxon>
        <taxon>Ascomycota</taxon>
        <taxon>Pezizomycotina</taxon>
        <taxon>Sordariomycetes</taxon>
        <taxon>Hypocreomycetidae</taxon>
        <taxon>Hypocreales</taxon>
        <taxon>Hypocreales incertae sedis</taxon>
        <taxon>Trichothecium</taxon>
    </lineage>
</organism>
<name>A0ACC0URB2_9HYPO</name>
<reference evidence="1" key="1">
    <citation type="submission" date="2022-10" db="EMBL/GenBank/DDBJ databases">
        <title>Complete Genome of Trichothecium roseum strain YXFP-22015, a Plant Pathogen Isolated from Citrus.</title>
        <authorList>
            <person name="Wang Y."/>
            <person name="Zhu L."/>
        </authorList>
    </citation>
    <scope>NUCLEOTIDE SEQUENCE</scope>
    <source>
        <strain evidence="1">YXFP-22015</strain>
    </source>
</reference>
<dbReference type="EMBL" id="CM047949">
    <property type="protein sequence ID" value="KAI9896052.1"/>
    <property type="molecule type" value="Genomic_DNA"/>
</dbReference>
<sequence length="608" mass="65841">MTKRPVIGLLGGGQLGRMLCEAASPLDQTILVLDAAGSPAKQINASPGHVAGSFKDPEKVRELASKVDVLTVEIEHVDTEVLEEVAEKGIRQADGSMRKVPVHPSWRTLRLVQDKFAQKEHLAARGVPIAPQMDLSDGEDLLTSLALAGERFGFPFMVKARKGSYDGRGNFKVSGPEDFPAAVEALGKLPLYAEKWVPFVKELAIMVARTEDDQGNLKQVYSFPVVETVHEDDVCKMTFMPPRNLNDPALVCAKAQEVAENVVKSLWGRGVFAVEMFLLQDGSIMVNEIAPRPHNSGHATIQAVPQMSQFKIQLCSILDTIPPDFKIRPRVDKAIMLNILGGATPEAHDKLCSLTNTYTEGMDSHLHLYGKKSMPGRKIGHINFTSSADIDIEETIKPFVNEVNAMRADRMAAKQAQMRPTAEQPKSTTRSSRNRDAPLVVVTMGSDSDLSVLRAGLDMLEKFGVPYDCTITSAHRTPARMTELAKGAAARGVKVLISAAGGAAHLPGMLASETPLPVIGVPVKATHLDGVDSLHSIVQMPRGIPVATVGINNSTNAALLAVRILGSHFPEYQQKMADYQEALRIEVEGKATKLEDIGYQAYLQGGST</sequence>
<accession>A0ACC0URB2</accession>
<evidence type="ECO:0000313" key="2">
    <source>
        <dbReference type="Proteomes" id="UP001163324"/>
    </source>
</evidence>
<proteinExistence type="predicted"/>
<gene>
    <name evidence="1" type="ORF">N3K66_008952</name>
</gene>
<dbReference type="Proteomes" id="UP001163324">
    <property type="component" value="Chromosome 10"/>
</dbReference>
<protein>
    <submittedName>
        <fullName evidence="1">Uncharacterized protein</fullName>
    </submittedName>
</protein>
<keyword evidence="2" id="KW-1185">Reference proteome</keyword>